<keyword evidence="3" id="KW-0812">Transmembrane</keyword>
<reference evidence="16 17" key="1">
    <citation type="submission" date="2018-05" db="EMBL/GenBank/DDBJ databases">
        <title>Genome sequencing and assembly of the regulated plant pathogen Lachnellula willkommii and related sister species for the development of diagnostic species identification markers.</title>
        <authorList>
            <person name="Giroux E."/>
            <person name="Bilodeau G."/>
        </authorList>
    </citation>
    <scope>NUCLEOTIDE SEQUENCE [LARGE SCALE GENOMIC DNA]</scope>
    <source>
        <strain evidence="16 17">CBS 268.59</strain>
    </source>
</reference>
<dbReference type="AlphaFoldDB" id="A0A8T9BWF9"/>
<feature type="domain" description="AAA+ ATPase" evidence="14">
    <location>
        <begin position="288"/>
        <end position="431"/>
    </location>
</feature>
<dbReference type="Pfam" id="PF00004">
    <property type="entry name" value="AAA"/>
    <property type="match status" value="1"/>
</dbReference>
<dbReference type="GO" id="GO:0005743">
    <property type="term" value="C:mitochondrial inner membrane"/>
    <property type="evidence" value="ECO:0007669"/>
    <property type="project" value="UniProtKB-SubCell"/>
</dbReference>
<feature type="region of interest" description="Disordered" evidence="13">
    <location>
        <begin position="558"/>
        <end position="590"/>
    </location>
</feature>
<evidence type="ECO:0000256" key="2">
    <source>
        <dbReference type="ARBA" id="ARBA00007448"/>
    </source>
</evidence>
<evidence type="ECO:0000256" key="7">
    <source>
        <dbReference type="ARBA" id="ARBA00022840"/>
    </source>
</evidence>
<proteinExistence type="inferred from homology"/>
<keyword evidence="6" id="KW-0378">Hydrolase</keyword>
<dbReference type="GO" id="GO:0016887">
    <property type="term" value="F:ATP hydrolysis activity"/>
    <property type="evidence" value="ECO:0007669"/>
    <property type="project" value="InterPro"/>
</dbReference>
<protein>
    <submittedName>
        <fullName evidence="16">Putative mitochondrial chaperone BCS1-B</fullName>
    </submittedName>
</protein>
<evidence type="ECO:0000256" key="4">
    <source>
        <dbReference type="ARBA" id="ARBA00022741"/>
    </source>
</evidence>
<comment type="caution">
    <text evidence="16">The sequence shown here is derived from an EMBL/GenBank/DDBJ whole genome shotgun (WGS) entry which is preliminary data.</text>
</comment>
<evidence type="ECO:0000256" key="12">
    <source>
        <dbReference type="RuleBase" id="RU003651"/>
    </source>
</evidence>
<evidence type="ECO:0000313" key="17">
    <source>
        <dbReference type="Proteomes" id="UP000469558"/>
    </source>
</evidence>
<dbReference type="InterPro" id="IPR057495">
    <property type="entry name" value="AAA_lid_BCS1"/>
</dbReference>
<keyword evidence="9" id="KW-0496">Mitochondrion</keyword>
<organism evidence="16 17">
    <name type="scientific">Lachnellula suecica</name>
    <dbReference type="NCBI Taxonomy" id="602035"/>
    <lineage>
        <taxon>Eukaryota</taxon>
        <taxon>Fungi</taxon>
        <taxon>Dikarya</taxon>
        <taxon>Ascomycota</taxon>
        <taxon>Pezizomycotina</taxon>
        <taxon>Leotiomycetes</taxon>
        <taxon>Helotiales</taxon>
        <taxon>Lachnaceae</taxon>
        <taxon>Lachnellula</taxon>
    </lineage>
</organism>
<evidence type="ECO:0000313" key="16">
    <source>
        <dbReference type="EMBL" id="TVY65731.1"/>
    </source>
</evidence>
<dbReference type="SUPFAM" id="SSF52540">
    <property type="entry name" value="P-loop containing nucleoside triphosphate hydrolases"/>
    <property type="match status" value="1"/>
</dbReference>
<dbReference type="OrthoDB" id="10251412at2759"/>
<dbReference type="GO" id="GO:0005524">
    <property type="term" value="F:ATP binding"/>
    <property type="evidence" value="ECO:0007669"/>
    <property type="project" value="UniProtKB-KW"/>
</dbReference>
<keyword evidence="17" id="KW-1185">Reference proteome</keyword>
<evidence type="ECO:0000259" key="15">
    <source>
        <dbReference type="SMART" id="SM01024"/>
    </source>
</evidence>
<dbReference type="InterPro" id="IPR003959">
    <property type="entry name" value="ATPase_AAA_core"/>
</dbReference>
<evidence type="ECO:0000256" key="8">
    <source>
        <dbReference type="ARBA" id="ARBA00022989"/>
    </source>
</evidence>
<keyword evidence="4 12" id="KW-0547">Nucleotide-binding</keyword>
<dbReference type="Pfam" id="PF08740">
    <property type="entry name" value="BCS1_N"/>
    <property type="match status" value="1"/>
</dbReference>
<dbReference type="InterPro" id="IPR050747">
    <property type="entry name" value="Mitochondrial_chaperone_BCS1"/>
</dbReference>
<keyword evidence="5" id="KW-0999">Mitochondrion inner membrane</keyword>
<dbReference type="Proteomes" id="UP000469558">
    <property type="component" value="Unassembled WGS sequence"/>
</dbReference>
<evidence type="ECO:0000256" key="13">
    <source>
        <dbReference type="SAM" id="MobiDB-lite"/>
    </source>
</evidence>
<evidence type="ECO:0000256" key="5">
    <source>
        <dbReference type="ARBA" id="ARBA00022792"/>
    </source>
</evidence>
<evidence type="ECO:0000256" key="3">
    <source>
        <dbReference type="ARBA" id="ARBA00022692"/>
    </source>
</evidence>
<name>A0A8T9BWF9_9HELO</name>
<dbReference type="Pfam" id="PF25426">
    <property type="entry name" value="AAA_lid_BCS1"/>
    <property type="match status" value="1"/>
</dbReference>
<gene>
    <name evidence="16" type="primary">bcsl1b_1</name>
    <name evidence="16" type="ORF">LSUE1_G008080</name>
</gene>
<evidence type="ECO:0000256" key="11">
    <source>
        <dbReference type="ARBA" id="ARBA00048778"/>
    </source>
</evidence>
<evidence type="ECO:0000256" key="10">
    <source>
        <dbReference type="ARBA" id="ARBA00023136"/>
    </source>
</evidence>
<comment type="catalytic activity">
    <reaction evidence="11">
        <text>ATP + H2O = ADP + phosphate + H(+)</text>
        <dbReference type="Rhea" id="RHEA:13065"/>
        <dbReference type="ChEBI" id="CHEBI:15377"/>
        <dbReference type="ChEBI" id="CHEBI:15378"/>
        <dbReference type="ChEBI" id="CHEBI:30616"/>
        <dbReference type="ChEBI" id="CHEBI:43474"/>
        <dbReference type="ChEBI" id="CHEBI:456216"/>
    </reaction>
    <physiologicalReaction direction="left-to-right" evidence="11">
        <dbReference type="Rhea" id="RHEA:13066"/>
    </physiologicalReaction>
</comment>
<dbReference type="Gene3D" id="3.40.50.300">
    <property type="entry name" value="P-loop containing nucleotide triphosphate hydrolases"/>
    <property type="match status" value="1"/>
</dbReference>
<dbReference type="EMBL" id="QGMK01001622">
    <property type="protein sequence ID" value="TVY65731.1"/>
    <property type="molecule type" value="Genomic_DNA"/>
</dbReference>
<comment type="subcellular location">
    <subcellularLocation>
        <location evidence="1">Mitochondrion inner membrane</location>
        <topology evidence="1">Single-pass membrane protein</topology>
    </subcellularLocation>
</comment>
<evidence type="ECO:0000256" key="6">
    <source>
        <dbReference type="ARBA" id="ARBA00022801"/>
    </source>
</evidence>
<evidence type="ECO:0000256" key="1">
    <source>
        <dbReference type="ARBA" id="ARBA00004434"/>
    </source>
</evidence>
<dbReference type="InterPro" id="IPR014851">
    <property type="entry name" value="BCS1_N"/>
</dbReference>
<accession>A0A8T9BWF9</accession>
<keyword evidence="7 12" id="KW-0067">ATP-binding</keyword>
<dbReference type="InterPro" id="IPR003593">
    <property type="entry name" value="AAA+_ATPase"/>
</dbReference>
<dbReference type="SMART" id="SM01024">
    <property type="entry name" value="BCS1_N"/>
    <property type="match status" value="1"/>
</dbReference>
<dbReference type="PROSITE" id="PS00674">
    <property type="entry name" value="AAA"/>
    <property type="match status" value="1"/>
</dbReference>
<dbReference type="PANTHER" id="PTHR23070">
    <property type="entry name" value="BCS1 AAA-TYPE ATPASE"/>
    <property type="match status" value="1"/>
</dbReference>
<keyword evidence="10" id="KW-0472">Membrane</keyword>
<evidence type="ECO:0000259" key="14">
    <source>
        <dbReference type="SMART" id="SM00382"/>
    </source>
</evidence>
<dbReference type="InterPro" id="IPR027417">
    <property type="entry name" value="P-loop_NTPase"/>
</dbReference>
<dbReference type="SMART" id="SM00382">
    <property type="entry name" value="AAA"/>
    <property type="match status" value="1"/>
</dbReference>
<feature type="compositionally biased region" description="Basic and acidic residues" evidence="13">
    <location>
        <begin position="575"/>
        <end position="584"/>
    </location>
</feature>
<feature type="domain" description="BCS1 N-terminal" evidence="15">
    <location>
        <begin position="58"/>
        <end position="255"/>
    </location>
</feature>
<sequence length="590" mass="65962">MSHATRLLGLARTSLLGLAPGASIKDVLENSTPGFGFLQEFFASWLKIDLTTLATALTIFGTISSALQDLKGIGIKIYWWFTALFTASISVASNDKLNREIINWIGTQVLTRQGTRILTAKTEAVQSDSWFSPRPNDESNEFHFDKRVPIQYLPTFGSTWFIHERTIFMIRRVSTNPNAGRAPDEYSAAPNGNEPLVIMCLGRSVERIKRFLDSCRDFAEKQRQSFTTVRASNDQYHRECWDTRILRPIRPLETVHFDEKTKEALVADVTNYLDPATRQFYMERGIPYRRGYLLHGTPGTGKSSLSLALAGAFGLEMYLLHLPSIRDDNELQKLFVALPPRCIVLLEDIDAVGIDQRADMDEEEDEDEKDNMNINRKTSQCTLSGLLNVLDGVSSQEGRIVVMTSNRANQLDKALVRPGRIDSKIFLGNISQRSAELMFMRMYTPGATYTTASGVRTELDEEELQKLALDFSGKIPDKLFTPAELQGYLLNHRVSPSMAAAQTTPWVDEQKATMAEEKLRAKKAAEKRAKRRKEAAIDKFAKTVWAADLAVEKADVNGVADEGAVEATEINGVEEGSKKTEKTQDTVGAE</sequence>
<dbReference type="InterPro" id="IPR003960">
    <property type="entry name" value="ATPase_AAA_CS"/>
</dbReference>
<evidence type="ECO:0000256" key="9">
    <source>
        <dbReference type="ARBA" id="ARBA00023128"/>
    </source>
</evidence>
<comment type="similarity">
    <text evidence="2">Belongs to the AAA ATPase family. BCS1 subfamily.</text>
</comment>
<keyword evidence="8" id="KW-1133">Transmembrane helix</keyword>